<comment type="caution">
    <text evidence="1">The sequence shown here is derived from an EMBL/GenBank/DDBJ whole genome shotgun (WGS) entry which is preliminary data.</text>
</comment>
<name>A0AAV0VWK4_9HEMI</name>
<dbReference type="EMBL" id="CARXXK010000001">
    <property type="protein sequence ID" value="CAI6347960.1"/>
    <property type="molecule type" value="Genomic_DNA"/>
</dbReference>
<proteinExistence type="predicted"/>
<evidence type="ECO:0000313" key="2">
    <source>
        <dbReference type="Proteomes" id="UP001160148"/>
    </source>
</evidence>
<keyword evidence="2" id="KW-1185">Reference proteome</keyword>
<reference evidence="1 2" key="1">
    <citation type="submission" date="2023-01" db="EMBL/GenBank/DDBJ databases">
        <authorList>
            <person name="Whitehead M."/>
        </authorList>
    </citation>
    <scope>NUCLEOTIDE SEQUENCE [LARGE SCALE GENOMIC DNA]</scope>
</reference>
<accession>A0AAV0VWK4</accession>
<organism evidence="1 2">
    <name type="scientific">Macrosiphum euphorbiae</name>
    <name type="common">potato aphid</name>
    <dbReference type="NCBI Taxonomy" id="13131"/>
    <lineage>
        <taxon>Eukaryota</taxon>
        <taxon>Metazoa</taxon>
        <taxon>Ecdysozoa</taxon>
        <taxon>Arthropoda</taxon>
        <taxon>Hexapoda</taxon>
        <taxon>Insecta</taxon>
        <taxon>Pterygota</taxon>
        <taxon>Neoptera</taxon>
        <taxon>Paraneoptera</taxon>
        <taxon>Hemiptera</taxon>
        <taxon>Sternorrhyncha</taxon>
        <taxon>Aphidomorpha</taxon>
        <taxon>Aphidoidea</taxon>
        <taxon>Aphididae</taxon>
        <taxon>Macrosiphini</taxon>
        <taxon>Macrosiphum</taxon>
    </lineage>
</organism>
<dbReference type="AlphaFoldDB" id="A0AAV0VWK4"/>
<evidence type="ECO:0000313" key="1">
    <source>
        <dbReference type="EMBL" id="CAI6347960.1"/>
    </source>
</evidence>
<dbReference type="Proteomes" id="UP001160148">
    <property type="component" value="Unassembled WGS sequence"/>
</dbReference>
<sequence length="98" mass="10960">MESQRKDVTTAADGEKVDLNLLRPSPEQLVLLEIVRDSAVMRRNEYFVSIKPADIVVEEHLTDCNEQVPTATQVQTPCSQSLTDEARILSSRRVTSSC</sequence>
<protein>
    <submittedName>
        <fullName evidence="1">Uncharacterized protein</fullName>
    </submittedName>
</protein>
<gene>
    <name evidence="1" type="ORF">MEUPH1_LOCUS4684</name>
</gene>